<dbReference type="Proteomes" id="UP000474024">
    <property type="component" value="Unassembled WGS sequence"/>
</dbReference>
<protein>
    <submittedName>
        <fullName evidence="1">S26 family signal peptidase</fullName>
    </submittedName>
</protein>
<comment type="caution">
    <text evidence="1">The sequence shown here is derived from an EMBL/GenBank/DDBJ whole genome shotgun (WGS) entry which is preliminary data.</text>
</comment>
<dbReference type="InterPro" id="IPR019533">
    <property type="entry name" value="Peptidase_S26"/>
</dbReference>
<proteinExistence type="predicted"/>
<dbReference type="GO" id="GO:0006465">
    <property type="term" value="P:signal peptide processing"/>
    <property type="evidence" value="ECO:0007669"/>
    <property type="project" value="InterPro"/>
</dbReference>
<keyword evidence="2" id="KW-1185">Reference proteome</keyword>
<organism evidence="1 2">
    <name type="scientific">Roseburia porci</name>
    <dbReference type="NCBI Taxonomy" id="2605790"/>
    <lineage>
        <taxon>Bacteria</taxon>
        <taxon>Bacillati</taxon>
        <taxon>Bacillota</taxon>
        <taxon>Clostridia</taxon>
        <taxon>Lachnospirales</taxon>
        <taxon>Lachnospiraceae</taxon>
        <taxon>Roseburia</taxon>
    </lineage>
</organism>
<dbReference type="EMBL" id="VUNI01000001">
    <property type="protein sequence ID" value="MST73658.1"/>
    <property type="molecule type" value="Genomic_DNA"/>
</dbReference>
<dbReference type="SUPFAM" id="SSF51306">
    <property type="entry name" value="LexA/Signal peptidase"/>
    <property type="match status" value="1"/>
</dbReference>
<dbReference type="InterPro" id="IPR036286">
    <property type="entry name" value="LexA/Signal_pep-like_sf"/>
</dbReference>
<evidence type="ECO:0000313" key="1">
    <source>
        <dbReference type="EMBL" id="MST73658.1"/>
    </source>
</evidence>
<dbReference type="Gene3D" id="2.10.109.10">
    <property type="entry name" value="Umud Fragment, subunit A"/>
    <property type="match status" value="1"/>
</dbReference>
<dbReference type="AlphaFoldDB" id="A0A6L5YN09"/>
<gene>
    <name evidence="1" type="ORF">FYJ75_01230</name>
</gene>
<reference evidence="1 2" key="1">
    <citation type="submission" date="2019-08" db="EMBL/GenBank/DDBJ databases">
        <title>In-depth cultivation of the pig gut microbiome towards novel bacterial diversity and tailored functional studies.</title>
        <authorList>
            <person name="Wylensek D."/>
            <person name="Hitch T.C.A."/>
            <person name="Clavel T."/>
        </authorList>
    </citation>
    <scope>NUCLEOTIDE SEQUENCE [LARGE SCALE GENOMIC DNA]</scope>
    <source>
        <strain evidence="1 2">MUC/MUC-530-WT-4D</strain>
    </source>
</reference>
<dbReference type="GO" id="GO:0004252">
    <property type="term" value="F:serine-type endopeptidase activity"/>
    <property type="evidence" value="ECO:0007669"/>
    <property type="project" value="InterPro"/>
</dbReference>
<sequence length="146" mass="16922">MKNTGVDIEKLLRENKAIQIRPQGYSMYPFLVPGRDEVVIESVDPHKVKRGDVILYRRTGSILVLHRVYRHDKTGIYMVGDNQTEIEGPIREEQVKGILVGMVRNGKYVPVSAPIYRITSRIWLRLRIFRPVIGKTIRKLLRKNGE</sequence>
<dbReference type="CDD" id="cd06530">
    <property type="entry name" value="S26_SPase_I"/>
    <property type="match status" value="1"/>
</dbReference>
<accession>A0A6L5YN09</accession>
<name>A0A6L5YN09_9FIRM</name>
<evidence type="ECO:0000313" key="2">
    <source>
        <dbReference type="Proteomes" id="UP000474024"/>
    </source>
</evidence>